<evidence type="ECO:0000313" key="2">
    <source>
        <dbReference type="Proteomes" id="UP001634394"/>
    </source>
</evidence>
<gene>
    <name evidence="1" type="ORF">ACJMK2_009472</name>
</gene>
<proteinExistence type="predicted"/>
<sequence>MEENIHIGSTIPIAEHELVSSGGTLHRLQGRLLCLPFPLLNKSWSHQVVSCNDYKYNNSNCSDSYAKT</sequence>
<organism evidence="1 2">
    <name type="scientific">Sinanodonta woodiana</name>
    <name type="common">Chinese pond mussel</name>
    <name type="synonym">Anodonta woodiana</name>
    <dbReference type="NCBI Taxonomy" id="1069815"/>
    <lineage>
        <taxon>Eukaryota</taxon>
        <taxon>Metazoa</taxon>
        <taxon>Spiralia</taxon>
        <taxon>Lophotrochozoa</taxon>
        <taxon>Mollusca</taxon>
        <taxon>Bivalvia</taxon>
        <taxon>Autobranchia</taxon>
        <taxon>Heteroconchia</taxon>
        <taxon>Palaeoheterodonta</taxon>
        <taxon>Unionida</taxon>
        <taxon>Unionoidea</taxon>
        <taxon>Unionidae</taxon>
        <taxon>Unioninae</taxon>
        <taxon>Sinanodonta</taxon>
    </lineage>
</organism>
<dbReference type="EMBL" id="JBJQND010000012">
    <property type="protein sequence ID" value="KAL3859245.1"/>
    <property type="molecule type" value="Genomic_DNA"/>
</dbReference>
<accession>A0ABD3VCM9</accession>
<dbReference type="AlphaFoldDB" id="A0ABD3VCM9"/>
<protein>
    <submittedName>
        <fullName evidence="1">Uncharacterized protein</fullName>
    </submittedName>
</protein>
<comment type="caution">
    <text evidence="1">The sequence shown here is derived from an EMBL/GenBank/DDBJ whole genome shotgun (WGS) entry which is preliminary data.</text>
</comment>
<reference evidence="1 2" key="1">
    <citation type="submission" date="2024-11" db="EMBL/GenBank/DDBJ databases">
        <title>Chromosome-level genome assembly of the freshwater bivalve Anodonta woodiana.</title>
        <authorList>
            <person name="Chen X."/>
        </authorList>
    </citation>
    <scope>NUCLEOTIDE SEQUENCE [LARGE SCALE GENOMIC DNA]</scope>
    <source>
        <strain evidence="1">MN2024</strain>
        <tissue evidence="1">Gills</tissue>
    </source>
</reference>
<name>A0ABD3VCM9_SINWO</name>
<evidence type="ECO:0000313" key="1">
    <source>
        <dbReference type="EMBL" id="KAL3859245.1"/>
    </source>
</evidence>
<keyword evidence="2" id="KW-1185">Reference proteome</keyword>
<dbReference type="Proteomes" id="UP001634394">
    <property type="component" value="Unassembled WGS sequence"/>
</dbReference>